<feature type="signal peptide" evidence="1">
    <location>
        <begin position="1"/>
        <end position="22"/>
    </location>
</feature>
<gene>
    <name evidence="2" type="ORF">SAMN06264365_13657</name>
</gene>
<dbReference type="OrthoDB" id="9946951at2"/>
<dbReference type="AlphaFoldDB" id="A0A239JNW2"/>
<evidence type="ECO:0000313" key="3">
    <source>
        <dbReference type="Proteomes" id="UP000198415"/>
    </source>
</evidence>
<accession>A0A239JNW2</accession>
<evidence type="ECO:0000256" key="1">
    <source>
        <dbReference type="SAM" id="SignalP"/>
    </source>
</evidence>
<keyword evidence="1" id="KW-0732">Signal</keyword>
<name>A0A239JNW2_9ACTN</name>
<proteinExistence type="predicted"/>
<evidence type="ECO:0000313" key="2">
    <source>
        <dbReference type="EMBL" id="SNT07232.1"/>
    </source>
</evidence>
<protein>
    <submittedName>
        <fullName evidence="2">Uncharacterized protein</fullName>
    </submittedName>
</protein>
<reference evidence="2 3" key="1">
    <citation type="submission" date="2017-06" db="EMBL/GenBank/DDBJ databases">
        <authorList>
            <person name="Kim H.J."/>
            <person name="Triplett B.A."/>
        </authorList>
    </citation>
    <scope>NUCLEOTIDE SEQUENCE [LARGE SCALE GENOMIC DNA]</scope>
    <source>
        <strain evidence="2 3">DSM 43151</strain>
    </source>
</reference>
<dbReference type="EMBL" id="FZNR01000036">
    <property type="protein sequence ID" value="SNT07232.1"/>
    <property type="molecule type" value="Genomic_DNA"/>
</dbReference>
<dbReference type="Proteomes" id="UP000198415">
    <property type="component" value="Unassembled WGS sequence"/>
</dbReference>
<sequence>MDAAAWVGLVAAAVATVAAVFAAQQAKCARRQAIAAEQEVADNRAERERSSLAQGRLAAVEYHHAVTLYVQALHAAAESGEMRDAVQEREQAAHSSLLRAVNGAADPELVREIIDLWQQVRLVELIHHRLNGDLDPALLKDLREAVILTRVVAISLTSKLGNPVWTDPPLVLSRDLPPHDHINSPCMSHCFSDGSHHEASSRELRPLTGVAVATAVRNGPIKPP</sequence>
<feature type="chain" id="PRO_5038632397" evidence="1">
    <location>
        <begin position="23"/>
        <end position="224"/>
    </location>
</feature>
<organism evidence="2 3">
    <name type="scientific">Actinoplanes regularis</name>
    <dbReference type="NCBI Taxonomy" id="52697"/>
    <lineage>
        <taxon>Bacteria</taxon>
        <taxon>Bacillati</taxon>
        <taxon>Actinomycetota</taxon>
        <taxon>Actinomycetes</taxon>
        <taxon>Micromonosporales</taxon>
        <taxon>Micromonosporaceae</taxon>
        <taxon>Actinoplanes</taxon>
    </lineage>
</organism>
<dbReference type="RefSeq" id="WP_089299024.1">
    <property type="nucleotide sequence ID" value="NZ_BOMU01000126.1"/>
</dbReference>
<keyword evidence="3" id="KW-1185">Reference proteome</keyword>